<reference evidence="3" key="2">
    <citation type="submission" date="2015-01" db="EMBL/GenBank/DDBJ databases">
        <title>Evolutionary Origins and Diversification of the Mycorrhizal Mutualists.</title>
        <authorList>
            <consortium name="DOE Joint Genome Institute"/>
            <consortium name="Mycorrhizal Genomics Consortium"/>
            <person name="Kohler A."/>
            <person name="Kuo A."/>
            <person name="Nagy L.G."/>
            <person name="Floudas D."/>
            <person name="Copeland A."/>
            <person name="Barry K.W."/>
            <person name="Cichocki N."/>
            <person name="Veneault-Fourrey C."/>
            <person name="LaButti K."/>
            <person name="Lindquist E.A."/>
            <person name="Lipzen A."/>
            <person name="Lundell T."/>
            <person name="Morin E."/>
            <person name="Murat C."/>
            <person name="Riley R."/>
            <person name="Ohm R."/>
            <person name="Sun H."/>
            <person name="Tunlid A."/>
            <person name="Henrissat B."/>
            <person name="Grigoriev I.V."/>
            <person name="Hibbett D.S."/>
            <person name="Martin F."/>
        </authorList>
    </citation>
    <scope>NUCLEOTIDE SEQUENCE [LARGE SCALE GENOMIC DNA]</scope>
    <source>
        <strain evidence="3">ATCC 200175</strain>
    </source>
</reference>
<sequence length="342" mass="39156">ASKKRKSPEDHDEPPHEEPPAVNEAQEPLPDEDDAKFALHPDDPPNFLKLCTALRILTKRKLTDLEIETADGLIREYGTELITLYGSAVIKPNHHFAIHVGTCARNFGPLHDFWTFLFERLNKVLKSYKTNNHGNGELETTFFQEFHRTCEIGRLTFSLQRYPEQSLPFQTSRLMVKASNEERGTVAGLAALSQELDDVNDDAVRSYDLSPRHQTQVMSSDTYQMLARTICMRFPLTPVHCQYEQPLVPHSLPLNPGAVFFEYVIVNGKRYYASRTVGFNKSSFVHTIIPRSTGGVAHGYGEILEIFQVTQQFRAGGQSLWFARMRWFKAWEGQRDNVWKNL</sequence>
<proteinExistence type="predicted"/>
<dbReference type="OrthoDB" id="3239894at2759"/>
<evidence type="ECO:0000313" key="2">
    <source>
        <dbReference type="EMBL" id="KIJ06435.1"/>
    </source>
</evidence>
<reference evidence="2 3" key="1">
    <citation type="submission" date="2014-06" db="EMBL/GenBank/DDBJ databases">
        <authorList>
            <consortium name="DOE Joint Genome Institute"/>
            <person name="Kuo A."/>
            <person name="Kohler A."/>
            <person name="Nagy L.G."/>
            <person name="Floudas D."/>
            <person name="Copeland A."/>
            <person name="Barry K.W."/>
            <person name="Cichocki N."/>
            <person name="Veneault-Fourrey C."/>
            <person name="LaButti K."/>
            <person name="Lindquist E.A."/>
            <person name="Lipzen A."/>
            <person name="Lundell T."/>
            <person name="Morin E."/>
            <person name="Murat C."/>
            <person name="Sun H."/>
            <person name="Tunlid A."/>
            <person name="Henrissat B."/>
            <person name="Grigoriev I.V."/>
            <person name="Hibbett D.S."/>
            <person name="Martin F."/>
            <person name="Nordberg H.P."/>
            <person name="Cantor M.N."/>
            <person name="Hua S.X."/>
        </authorList>
    </citation>
    <scope>NUCLEOTIDE SEQUENCE [LARGE SCALE GENOMIC DNA]</scope>
    <source>
        <strain evidence="2 3">ATCC 200175</strain>
    </source>
</reference>
<gene>
    <name evidence="2" type="ORF">PAXINDRAFT_158731</name>
</gene>
<keyword evidence="3" id="KW-1185">Reference proteome</keyword>
<accession>A0A0C9SV32</accession>
<feature type="compositionally biased region" description="Basic and acidic residues" evidence="1">
    <location>
        <begin position="7"/>
        <end position="19"/>
    </location>
</feature>
<feature type="region of interest" description="Disordered" evidence="1">
    <location>
        <begin position="1"/>
        <end position="41"/>
    </location>
</feature>
<dbReference type="Proteomes" id="UP000053647">
    <property type="component" value="Unassembled WGS sequence"/>
</dbReference>
<evidence type="ECO:0000256" key="1">
    <source>
        <dbReference type="SAM" id="MobiDB-lite"/>
    </source>
</evidence>
<feature type="non-terminal residue" evidence="2">
    <location>
        <position position="342"/>
    </location>
</feature>
<dbReference type="PANTHER" id="PTHR46579:SF1">
    <property type="entry name" value="F5_8 TYPE C DOMAIN-CONTAINING PROTEIN"/>
    <property type="match status" value="1"/>
</dbReference>
<dbReference type="EMBL" id="KN820328">
    <property type="protein sequence ID" value="KIJ06435.1"/>
    <property type="molecule type" value="Genomic_DNA"/>
</dbReference>
<organism evidence="2 3">
    <name type="scientific">Paxillus involutus ATCC 200175</name>
    <dbReference type="NCBI Taxonomy" id="664439"/>
    <lineage>
        <taxon>Eukaryota</taxon>
        <taxon>Fungi</taxon>
        <taxon>Dikarya</taxon>
        <taxon>Basidiomycota</taxon>
        <taxon>Agaricomycotina</taxon>
        <taxon>Agaricomycetes</taxon>
        <taxon>Agaricomycetidae</taxon>
        <taxon>Boletales</taxon>
        <taxon>Paxilineae</taxon>
        <taxon>Paxillaceae</taxon>
        <taxon>Paxillus</taxon>
    </lineage>
</organism>
<evidence type="ECO:0000313" key="3">
    <source>
        <dbReference type="Proteomes" id="UP000053647"/>
    </source>
</evidence>
<dbReference type="AlphaFoldDB" id="A0A0C9SV32"/>
<dbReference type="PANTHER" id="PTHR46579">
    <property type="entry name" value="F5/8 TYPE C DOMAIN-CONTAINING PROTEIN-RELATED"/>
    <property type="match status" value="1"/>
</dbReference>
<protein>
    <submittedName>
        <fullName evidence="2">Uncharacterized protein</fullName>
    </submittedName>
</protein>
<dbReference type="HOGENOM" id="CLU_045634_1_0_1"/>
<name>A0A0C9SV32_PAXIN</name>